<proteinExistence type="inferred from homology"/>
<feature type="transmembrane region" description="Helical" evidence="11">
    <location>
        <begin position="138"/>
        <end position="157"/>
    </location>
</feature>
<dbReference type="GO" id="GO:0015421">
    <property type="term" value="F:ABC-type oligopeptide transporter activity"/>
    <property type="evidence" value="ECO:0007669"/>
    <property type="project" value="TreeGrafter"/>
</dbReference>
<keyword evidence="6" id="KW-0547">Nucleotide-binding</keyword>
<feature type="transmembrane region" description="Helical" evidence="11">
    <location>
        <begin position="109"/>
        <end position="132"/>
    </location>
</feature>
<organism evidence="14 15">
    <name type="scientific">Actinomadura rubrisoli</name>
    <dbReference type="NCBI Taxonomy" id="2530368"/>
    <lineage>
        <taxon>Bacteria</taxon>
        <taxon>Bacillati</taxon>
        <taxon>Actinomycetota</taxon>
        <taxon>Actinomycetes</taxon>
        <taxon>Streptosporangiales</taxon>
        <taxon>Thermomonosporaceae</taxon>
        <taxon>Actinomadura</taxon>
    </lineage>
</organism>
<dbReference type="EMBL" id="SMKU01000020">
    <property type="protein sequence ID" value="TDD94378.1"/>
    <property type="molecule type" value="Genomic_DNA"/>
</dbReference>
<dbReference type="PROSITE" id="PS00211">
    <property type="entry name" value="ABC_TRANSPORTER_1"/>
    <property type="match status" value="1"/>
</dbReference>
<gene>
    <name evidence="14" type="ORF">E1298_07045</name>
</gene>
<dbReference type="InterPro" id="IPR011527">
    <property type="entry name" value="ABC1_TM_dom"/>
</dbReference>
<evidence type="ECO:0000313" key="14">
    <source>
        <dbReference type="EMBL" id="TDD94378.1"/>
    </source>
</evidence>
<reference evidence="14 15" key="1">
    <citation type="submission" date="2019-03" db="EMBL/GenBank/DDBJ databases">
        <title>Draft genome sequences of novel Actinobacteria.</title>
        <authorList>
            <person name="Sahin N."/>
            <person name="Ay H."/>
            <person name="Saygin H."/>
        </authorList>
    </citation>
    <scope>NUCLEOTIDE SEQUENCE [LARGE SCALE GENOMIC DNA]</scope>
    <source>
        <strain evidence="14 15">H3C3</strain>
    </source>
</reference>
<evidence type="ECO:0000256" key="9">
    <source>
        <dbReference type="ARBA" id="ARBA00023136"/>
    </source>
</evidence>
<dbReference type="Gene3D" id="1.20.1560.10">
    <property type="entry name" value="ABC transporter type 1, transmembrane domain"/>
    <property type="match status" value="1"/>
</dbReference>
<dbReference type="Proteomes" id="UP000294513">
    <property type="component" value="Unassembled WGS sequence"/>
</dbReference>
<dbReference type="PROSITE" id="PS50929">
    <property type="entry name" value="ABC_TM1F"/>
    <property type="match status" value="1"/>
</dbReference>
<dbReference type="InterPro" id="IPR003439">
    <property type="entry name" value="ABC_transporter-like_ATP-bd"/>
</dbReference>
<dbReference type="SUPFAM" id="SSF52540">
    <property type="entry name" value="P-loop containing nucleoside triphosphate hydrolases"/>
    <property type="match status" value="1"/>
</dbReference>
<keyword evidence="3" id="KW-1003">Cell membrane</keyword>
<evidence type="ECO:0000256" key="3">
    <source>
        <dbReference type="ARBA" id="ARBA00022475"/>
    </source>
</evidence>
<dbReference type="OrthoDB" id="9806127at2"/>
<dbReference type="PANTHER" id="PTHR43394">
    <property type="entry name" value="ATP-DEPENDENT PERMEASE MDL1, MITOCHONDRIAL"/>
    <property type="match status" value="1"/>
</dbReference>
<dbReference type="Gene3D" id="3.40.50.300">
    <property type="entry name" value="P-loop containing nucleotide triphosphate hydrolases"/>
    <property type="match status" value="1"/>
</dbReference>
<dbReference type="GO" id="GO:0016887">
    <property type="term" value="F:ATP hydrolysis activity"/>
    <property type="evidence" value="ECO:0007669"/>
    <property type="project" value="InterPro"/>
</dbReference>
<dbReference type="SMART" id="SM00382">
    <property type="entry name" value="AAA"/>
    <property type="match status" value="1"/>
</dbReference>
<dbReference type="Pfam" id="PF00664">
    <property type="entry name" value="ABC_membrane"/>
    <property type="match status" value="1"/>
</dbReference>
<feature type="transmembrane region" description="Helical" evidence="11">
    <location>
        <begin position="37"/>
        <end position="59"/>
    </location>
</feature>
<sequence length="550" mass="58486">MLTVTVATSVVGTVSPFLVRAVIDTALPRRDLALLYQLGAGLVAVAALVAVLSMLQGWISSRVGLRIMHRLRTEVFAHLQRQSLAFFTRTRAGEVQSRIANDVGGLQNVIVSAASSAALQLTTAVTVAVAMAALSWRLMLISLVVTTPAVLVTRQVAALRRRILGRRQLEYEDLTVTVEESLSVNGIQLIKTLGTGPDQVARFTEISTRLVDLELRAQLTGRWRMVALNVLFSAIPAMIYVGAGYAETTTIGTVVAFTGLQSALLQPMMGLLNTGAMVSSSLALFGRVFEYLDLPVEIDDPADPVRIDPATVTGRLRFEDVTVAYPGGGPAAVAGVTIDVPAGTTLAVVGETGAGKSTLASLVPRLRDPTGGRVTLDGIDLRDLTLADLAATVGMVSQETYLLHGTVRDNLRSARPSATDAEIEAAATAAQIHDLITGLPDGYDTVVGSRGHRFSGGERQRIAIARTLLRDPRVLVLDEATSALDTATERAVQQAFDLLTQGRTTITIAHRLSTVRNADQIVVLDHGRVVETGTHAGLLGYNGRYTAFVT</sequence>
<comment type="subcellular location">
    <subcellularLocation>
        <location evidence="1">Cell inner membrane</location>
        <topology evidence="1">Multi-pass membrane protein</topology>
    </subcellularLocation>
</comment>
<evidence type="ECO:0000256" key="11">
    <source>
        <dbReference type="SAM" id="Phobius"/>
    </source>
</evidence>
<dbReference type="InterPro" id="IPR039421">
    <property type="entry name" value="Type_1_exporter"/>
</dbReference>
<dbReference type="CDD" id="cd18550">
    <property type="entry name" value="ABC_6TM_exporter_like"/>
    <property type="match status" value="1"/>
</dbReference>
<feature type="domain" description="ABC transmembrane type-1" evidence="13">
    <location>
        <begin position="1"/>
        <end position="280"/>
    </location>
</feature>
<evidence type="ECO:0000313" key="15">
    <source>
        <dbReference type="Proteomes" id="UP000294513"/>
    </source>
</evidence>
<evidence type="ECO:0000256" key="2">
    <source>
        <dbReference type="ARBA" id="ARBA00022448"/>
    </source>
</evidence>
<keyword evidence="4" id="KW-0997">Cell inner membrane</keyword>
<evidence type="ECO:0000256" key="8">
    <source>
        <dbReference type="ARBA" id="ARBA00022989"/>
    </source>
</evidence>
<dbReference type="Pfam" id="PF00005">
    <property type="entry name" value="ABC_tran"/>
    <property type="match status" value="1"/>
</dbReference>
<name>A0A4R5C443_9ACTN</name>
<keyword evidence="7 14" id="KW-0067">ATP-binding</keyword>
<dbReference type="AlphaFoldDB" id="A0A4R5C443"/>
<evidence type="ECO:0000256" key="10">
    <source>
        <dbReference type="ARBA" id="ARBA00023455"/>
    </source>
</evidence>
<dbReference type="PANTHER" id="PTHR43394:SF1">
    <property type="entry name" value="ATP-BINDING CASSETTE SUB-FAMILY B MEMBER 10, MITOCHONDRIAL"/>
    <property type="match status" value="1"/>
</dbReference>
<comment type="similarity">
    <text evidence="10">Belongs to the ABC transporter superfamily. Siderophore-Fe(3+) uptake transporter (SIUT) (TC 3.A.1.21) family.</text>
</comment>
<dbReference type="SUPFAM" id="SSF90123">
    <property type="entry name" value="ABC transporter transmembrane region"/>
    <property type="match status" value="1"/>
</dbReference>
<dbReference type="InterPro" id="IPR036640">
    <property type="entry name" value="ABC1_TM_sf"/>
</dbReference>
<keyword evidence="15" id="KW-1185">Reference proteome</keyword>
<dbReference type="InterPro" id="IPR027417">
    <property type="entry name" value="P-loop_NTPase"/>
</dbReference>
<evidence type="ECO:0000256" key="6">
    <source>
        <dbReference type="ARBA" id="ARBA00022741"/>
    </source>
</evidence>
<comment type="caution">
    <text evidence="14">The sequence shown here is derived from an EMBL/GenBank/DDBJ whole genome shotgun (WGS) entry which is preliminary data.</text>
</comment>
<dbReference type="GO" id="GO:0005886">
    <property type="term" value="C:plasma membrane"/>
    <property type="evidence" value="ECO:0007669"/>
    <property type="project" value="UniProtKB-SubCell"/>
</dbReference>
<keyword evidence="9 11" id="KW-0472">Membrane</keyword>
<keyword evidence="8 11" id="KW-1133">Transmembrane helix</keyword>
<accession>A0A4R5C443</accession>
<dbReference type="PROSITE" id="PS50893">
    <property type="entry name" value="ABC_TRANSPORTER_2"/>
    <property type="match status" value="1"/>
</dbReference>
<protein>
    <submittedName>
        <fullName evidence="14">ABC transporter ATP-binding protein</fullName>
    </submittedName>
</protein>
<evidence type="ECO:0000256" key="4">
    <source>
        <dbReference type="ARBA" id="ARBA00022519"/>
    </source>
</evidence>
<dbReference type="FunFam" id="3.40.50.300:FF:000221">
    <property type="entry name" value="Multidrug ABC transporter ATP-binding protein"/>
    <property type="match status" value="1"/>
</dbReference>
<evidence type="ECO:0000256" key="5">
    <source>
        <dbReference type="ARBA" id="ARBA00022692"/>
    </source>
</evidence>
<feature type="transmembrane region" description="Helical" evidence="11">
    <location>
        <begin position="265"/>
        <end position="285"/>
    </location>
</feature>
<feature type="domain" description="ABC transporter" evidence="12">
    <location>
        <begin position="316"/>
        <end position="549"/>
    </location>
</feature>
<evidence type="ECO:0000259" key="13">
    <source>
        <dbReference type="PROSITE" id="PS50929"/>
    </source>
</evidence>
<keyword evidence="2" id="KW-0813">Transport</keyword>
<evidence type="ECO:0000256" key="1">
    <source>
        <dbReference type="ARBA" id="ARBA00004429"/>
    </source>
</evidence>
<keyword evidence="5 11" id="KW-0812">Transmembrane</keyword>
<feature type="transmembrane region" description="Helical" evidence="11">
    <location>
        <begin position="226"/>
        <end position="245"/>
    </location>
</feature>
<dbReference type="InterPro" id="IPR017871">
    <property type="entry name" value="ABC_transporter-like_CS"/>
</dbReference>
<evidence type="ECO:0000256" key="7">
    <source>
        <dbReference type="ARBA" id="ARBA00022840"/>
    </source>
</evidence>
<evidence type="ECO:0000259" key="12">
    <source>
        <dbReference type="PROSITE" id="PS50893"/>
    </source>
</evidence>
<dbReference type="InterPro" id="IPR003593">
    <property type="entry name" value="AAA+_ATPase"/>
</dbReference>
<dbReference type="GO" id="GO:0005524">
    <property type="term" value="F:ATP binding"/>
    <property type="evidence" value="ECO:0007669"/>
    <property type="project" value="UniProtKB-KW"/>
</dbReference>